<comment type="caution">
    <text evidence="1">The sequence shown here is derived from an EMBL/GenBank/DDBJ whole genome shotgun (WGS) entry which is preliminary data.</text>
</comment>
<gene>
    <name evidence="1" type="ORF">A8C32_11945</name>
</gene>
<dbReference type="Proteomes" id="UP000095713">
    <property type="component" value="Unassembled WGS sequence"/>
</dbReference>
<protein>
    <submittedName>
        <fullName evidence="1">Uncharacterized protein</fullName>
    </submittedName>
</protein>
<name>A0A1E5TDG6_9FLAO</name>
<dbReference type="EMBL" id="MDJD01000007">
    <property type="protein sequence ID" value="OEK09423.1"/>
    <property type="molecule type" value="Genomic_DNA"/>
</dbReference>
<evidence type="ECO:0000313" key="2">
    <source>
        <dbReference type="Proteomes" id="UP000095713"/>
    </source>
</evidence>
<accession>A0A1E5TDG6</accession>
<reference evidence="1 2" key="1">
    <citation type="submission" date="2016-05" db="EMBL/GenBank/DDBJ databases">
        <title>Draft Genome Sequence of Algibacter sp. Strain SK-16 Isolated from the Surface Water of Aburatsubo Inlet.</title>
        <authorList>
            <person name="Wong S.-K."/>
            <person name="Yoshizawa S."/>
            <person name="Nakajima Y."/>
            <person name="Ogura Y."/>
            <person name="Tetsuya H."/>
            <person name="Hamasaki K."/>
        </authorList>
    </citation>
    <scope>NUCLEOTIDE SEQUENCE [LARGE SCALE GENOMIC DNA]</scope>
    <source>
        <strain evidence="1 2">SK-16</strain>
    </source>
</reference>
<dbReference type="OrthoDB" id="1149023at2"/>
<dbReference type="AlphaFoldDB" id="A0A1E5TDG6"/>
<evidence type="ECO:0000313" key="1">
    <source>
        <dbReference type="EMBL" id="OEK09423.1"/>
    </source>
</evidence>
<dbReference type="RefSeq" id="WP_069828860.1">
    <property type="nucleotide sequence ID" value="NZ_MDJD01000007.1"/>
</dbReference>
<proteinExistence type="predicted"/>
<dbReference type="STRING" id="1849968.A8C32_11945"/>
<sequence length="311" mass="36543">MKKIIICVIMAIIFNSCTSQTKEQQMEEIINKTLLSIEEYSYNPVYSIQVNKSGCKLIIEIENSIDYRFTENNGESMMMPLNPMLIKKGKQKAIIKVFPKEGDSLLTKYAYINLTFYYAPDKDSSLKEYLKIVTYQLPEDLASKKIPYYESMIEFDVDIPYAYSKDLNKAKNLYEVQNIEEKIIRKYNELRIICKNLDKLSYLREQSHMISRVSNTMYIEKNIKNVTQKYKENEFGVVNSIVKKRELLPVENYDVQYYAEGKIVALWQKNLNPLLYLKGEITNNEGVVRVFEGGDPIFLYWPEDSDELKVW</sequence>
<organism evidence="1 2">
    <name type="scientific">Flavivirga aquatica</name>
    <dbReference type="NCBI Taxonomy" id="1849968"/>
    <lineage>
        <taxon>Bacteria</taxon>
        <taxon>Pseudomonadati</taxon>
        <taxon>Bacteroidota</taxon>
        <taxon>Flavobacteriia</taxon>
        <taxon>Flavobacteriales</taxon>
        <taxon>Flavobacteriaceae</taxon>
        <taxon>Flavivirga</taxon>
    </lineage>
</organism>
<keyword evidence="2" id="KW-1185">Reference proteome</keyword>